<dbReference type="PANTHER" id="PTHR42796:SF4">
    <property type="entry name" value="FUMARYLACETOACETATE HYDROLASE DOMAIN-CONTAINING PROTEIN 2A"/>
    <property type="match status" value="1"/>
</dbReference>
<dbReference type="SUPFAM" id="SSF56529">
    <property type="entry name" value="FAH"/>
    <property type="match status" value="1"/>
</dbReference>
<evidence type="ECO:0000256" key="1">
    <source>
        <dbReference type="ARBA" id="ARBA00010211"/>
    </source>
</evidence>
<organism evidence="4 5">
    <name type="scientific">Vibrio marisflavi CECT 7928</name>
    <dbReference type="NCBI Taxonomy" id="634439"/>
    <lineage>
        <taxon>Bacteria</taxon>
        <taxon>Pseudomonadati</taxon>
        <taxon>Pseudomonadota</taxon>
        <taxon>Gammaproteobacteria</taxon>
        <taxon>Vibrionales</taxon>
        <taxon>Vibrionaceae</taxon>
        <taxon>Vibrio</taxon>
    </lineage>
</organism>
<keyword evidence="2" id="KW-0479">Metal-binding</keyword>
<reference evidence="4" key="1">
    <citation type="submission" date="2021-11" db="EMBL/GenBank/DDBJ databases">
        <authorList>
            <person name="Rodrigo-Torres L."/>
            <person name="Arahal R. D."/>
            <person name="Lucena T."/>
        </authorList>
    </citation>
    <scope>NUCLEOTIDE SEQUENCE</scope>
    <source>
        <strain evidence="4">CECT 7928</strain>
    </source>
</reference>
<accession>A0ABM9A468</accession>
<feature type="domain" description="Fumarylacetoacetase-like C-terminal" evidence="3">
    <location>
        <begin position="72"/>
        <end position="281"/>
    </location>
</feature>
<dbReference type="RefSeq" id="WP_237361610.1">
    <property type="nucleotide sequence ID" value="NZ_CAKLDM010000002.1"/>
</dbReference>
<dbReference type="Gene3D" id="3.90.850.10">
    <property type="entry name" value="Fumarylacetoacetase-like, C-terminal domain"/>
    <property type="match status" value="1"/>
</dbReference>
<dbReference type="Pfam" id="PF01557">
    <property type="entry name" value="FAA_hydrolase"/>
    <property type="match status" value="1"/>
</dbReference>
<name>A0ABM9A468_9VIBR</name>
<dbReference type="InterPro" id="IPR051121">
    <property type="entry name" value="FAH"/>
</dbReference>
<dbReference type="InterPro" id="IPR036663">
    <property type="entry name" value="Fumarylacetoacetase_C_sf"/>
</dbReference>
<sequence length="283" mass="31257">MKFIRFVKNASTRLGLLEGSIIYDITEQVTSQDISTLKAHTDQLKQLNKAHLVALPLGDIDRVLECVADIGKIICIGANSSTHNQEIGVELKEPMFFFKPRSAIWGAMDPIPYTEMNQKVDWEGELAVVIGKQGKNISAANAMEYVFGYACFNDLSDRYWQFKDGGAEIGGQTCMAKCFDGFAPLGPTLVTKDEIDDPENLQMTLKVNGEIRQDFNSSDYIRGVTECVSQLSRFMTLNPGDIIALGSGPGNAQHWNEQYLQPGDTVSFHIEGLGTQHQTVVKA</sequence>
<dbReference type="GO" id="GO:0050385">
    <property type="term" value="F:ureidoglycolate lyase activity"/>
    <property type="evidence" value="ECO:0007669"/>
    <property type="project" value="UniProtKB-EC"/>
</dbReference>
<comment type="similarity">
    <text evidence="1">Belongs to the FAH family.</text>
</comment>
<evidence type="ECO:0000259" key="3">
    <source>
        <dbReference type="Pfam" id="PF01557"/>
    </source>
</evidence>
<evidence type="ECO:0000313" key="4">
    <source>
        <dbReference type="EMBL" id="CAH0539635.1"/>
    </source>
</evidence>
<dbReference type="InterPro" id="IPR011234">
    <property type="entry name" value="Fumarylacetoacetase-like_C"/>
</dbReference>
<comment type="caution">
    <text evidence="4">The sequence shown here is derived from an EMBL/GenBank/DDBJ whole genome shotgun (WGS) entry which is preliminary data.</text>
</comment>
<dbReference type="EMBL" id="CAKLDM010000002">
    <property type="protein sequence ID" value="CAH0539635.1"/>
    <property type="molecule type" value="Genomic_DNA"/>
</dbReference>
<keyword evidence="5" id="KW-1185">Reference proteome</keyword>
<dbReference type="PANTHER" id="PTHR42796">
    <property type="entry name" value="FUMARYLACETOACETATE HYDROLASE DOMAIN-CONTAINING PROTEIN 2A-RELATED"/>
    <property type="match status" value="1"/>
</dbReference>
<dbReference type="Proteomes" id="UP000838748">
    <property type="component" value="Unassembled WGS sequence"/>
</dbReference>
<protein>
    <submittedName>
        <fullName evidence="4">Ureidoglycolate lyase</fullName>
        <ecNumber evidence="4">4.3.2.3</ecNumber>
    </submittedName>
</protein>
<proteinExistence type="inferred from homology"/>
<evidence type="ECO:0000256" key="2">
    <source>
        <dbReference type="ARBA" id="ARBA00022723"/>
    </source>
</evidence>
<evidence type="ECO:0000313" key="5">
    <source>
        <dbReference type="Proteomes" id="UP000838748"/>
    </source>
</evidence>
<gene>
    <name evidence="4" type="ORF">VMF7928_02312</name>
</gene>
<keyword evidence="4" id="KW-0456">Lyase</keyword>
<dbReference type="EC" id="4.3.2.3" evidence="4"/>